<keyword evidence="5" id="KW-1185">Reference proteome</keyword>
<dbReference type="GO" id="GO:0006397">
    <property type="term" value="P:mRNA processing"/>
    <property type="evidence" value="ECO:0007669"/>
    <property type="project" value="UniProtKB-KW"/>
</dbReference>
<feature type="region of interest" description="Disordered" evidence="2">
    <location>
        <begin position="140"/>
        <end position="181"/>
    </location>
</feature>
<keyword evidence="1" id="KW-0507">mRNA processing</keyword>
<dbReference type="PaxDb" id="2850-Phatr43565"/>
<dbReference type="InParanoid" id="B7FSN6"/>
<feature type="domain" description="PWI" evidence="3">
    <location>
        <begin position="22"/>
        <end position="131"/>
    </location>
</feature>
<dbReference type="PANTHER" id="PTHR23148">
    <property type="entry name" value="SERINE/ARGININE REGULATED NUCLEAR MATRIX PROTEIN"/>
    <property type="match status" value="1"/>
</dbReference>
<evidence type="ECO:0000256" key="2">
    <source>
        <dbReference type="SAM" id="MobiDB-lite"/>
    </source>
</evidence>
<dbReference type="OrthoDB" id="163257at2759"/>
<dbReference type="KEGG" id="pti:PHATRDRAFT_43565"/>
<feature type="region of interest" description="Disordered" evidence="2">
    <location>
        <begin position="236"/>
        <end position="255"/>
    </location>
</feature>
<dbReference type="GO" id="GO:0003723">
    <property type="term" value="F:RNA binding"/>
    <property type="evidence" value="ECO:0007669"/>
    <property type="project" value="TreeGrafter"/>
</dbReference>
<reference evidence="4 5" key="1">
    <citation type="journal article" date="2008" name="Nature">
        <title>The Phaeodactylum genome reveals the evolutionary history of diatom genomes.</title>
        <authorList>
            <person name="Bowler C."/>
            <person name="Allen A.E."/>
            <person name="Badger J.H."/>
            <person name="Grimwood J."/>
            <person name="Jabbari K."/>
            <person name="Kuo A."/>
            <person name="Maheswari U."/>
            <person name="Martens C."/>
            <person name="Maumus F."/>
            <person name="Otillar R.P."/>
            <person name="Rayko E."/>
            <person name="Salamov A."/>
            <person name="Vandepoele K."/>
            <person name="Beszteri B."/>
            <person name="Gruber A."/>
            <person name="Heijde M."/>
            <person name="Katinka M."/>
            <person name="Mock T."/>
            <person name="Valentin K."/>
            <person name="Verret F."/>
            <person name="Berges J.A."/>
            <person name="Brownlee C."/>
            <person name="Cadoret J.P."/>
            <person name="Chiovitti A."/>
            <person name="Choi C.J."/>
            <person name="Coesel S."/>
            <person name="De Martino A."/>
            <person name="Detter J.C."/>
            <person name="Durkin C."/>
            <person name="Falciatore A."/>
            <person name="Fournet J."/>
            <person name="Haruta M."/>
            <person name="Huysman M.J."/>
            <person name="Jenkins B.D."/>
            <person name="Jiroutova K."/>
            <person name="Jorgensen R.E."/>
            <person name="Joubert Y."/>
            <person name="Kaplan A."/>
            <person name="Kroger N."/>
            <person name="Kroth P.G."/>
            <person name="La Roche J."/>
            <person name="Lindquist E."/>
            <person name="Lommer M."/>
            <person name="Martin-Jezequel V."/>
            <person name="Lopez P.J."/>
            <person name="Lucas S."/>
            <person name="Mangogna M."/>
            <person name="McGinnis K."/>
            <person name="Medlin L.K."/>
            <person name="Montsant A."/>
            <person name="Oudot-Le Secq M.P."/>
            <person name="Napoli C."/>
            <person name="Obornik M."/>
            <person name="Parker M.S."/>
            <person name="Petit J.L."/>
            <person name="Porcel B.M."/>
            <person name="Poulsen N."/>
            <person name="Robison M."/>
            <person name="Rychlewski L."/>
            <person name="Rynearson T.A."/>
            <person name="Schmutz J."/>
            <person name="Shapiro H."/>
            <person name="Siaut M."/>
            <person name="Stanley M."/>
            <person name="Sussman M.R."/>
            <person name="Taylor A.R."/>
            <person name="Vardi A."/>
            <person name="von Dassow P."/>
            <person name="Vyverman W."/>
            <person name="Willis A."/>
            <person name="Wyrwicz L.S."/>
            <person name="Rokhsar D.S."/>
            <person name="Weissenbach J."/>
            <person name="Armbrust E.V."/>
            <person name="Green B.R."/>
            <person name="Van de Peer Y."/>
            <person name="Grigoriev I.V."/>
        </authorList>
    </citation>
    <scope>NUCLEOTIDE SEQUENCE [LARGE SCALE GENOMIC DNA]</scope>
    <source>
        <strain evidence="4 5">CCAP 1055/1</strain>
    </source>
</reference>
<reference evidence="5" key="2">
    <citation type="submission" date="2008-08" db="EMBL/GenBank/DDBJ databases">
        <authorList>
            <consortium name="Diatom Consortium"/>
            <person name="Grigoriev I."/>
            <person name="Grimwood J."/>
            <person name="Kuo A."/>
            <person name="Otillar R.P."/>
            <person name="Salamov A."/>
            <person name="Detter J.C."/>
            <person name="Lindquist E."/>
            <person name="Shapiro H."/>
            <person name="Lucas S."/>
            <person name="Glavina del Rio T."/>
            <person name="Pitluck S."/>
            <person name="Rokhsar D."/>
            <person name="Bowler C."/>
        </authorList>
    </citation>
    <scope>GENOME REANNOTATION</scope>
    <source>
        <strain evidence="5">CCAP 1055/1</strain>
    </source>
</reference>
<gene>
    <name evidence="4" type="ORF">PHATRDRAFT_43565</name>
</gene>
<dbReference type="Gene3D" id="1.20.1390.10">
    <property type="entry name" value="PWI domain"/>
    <property type="match status" value="1"/>
</dbReference>
<dbReference type="GO" id="GO:0048024">
    <property type="term" value="P:regulation of mRNA splicing, via spliceosome"/>
    <property type="evidence" value="ECO:0007669"/>
    <property type="project" value="TreeGrafter"/>
</dbReference>
<dbReference type="RefSeq" id="XP_002178013.1">
    <property type="nucleotide sequence ID" value="XM_002177977.1"/>
</dbReference>
<sequence length="358" mass="38303">MPAIKGTASVSDSRALSKALKSINFPANFSSPVDISKVNRAVLAQWIETRVTEILGFEDEIVYSTIVNVFLPTVASDSSAAQPEVDPRRAQVDVAGFLGDEEASMFVRDLWSMMLDAQDSGVGIPRKLLEEKKKELAAQAAQKAASLSKSGSSAPLEKNLPLPLPPENRRADNQRTIGNTGRMETPVKNLLAIAIVSMTMTGERKTILPEVSTMNVANETPTASIDMMTRAHSIEVPRDQGGGGAPTKQRHRGEHRSTAIAVKLNGGIGKIGRGRGTNGIKNVAAVEVVAATNMAVARDGAAIPVPRLAAIAVHHNALIYISRIDNWKRIFTPCCLCSAQEGAKLSRRSTIPADCRLP</sequence>
<dbReference type="HOGENOM" id="CLU_774937_0_0_1"/>
<dbReference type="GeneID" id="7197301"/>
<evidence type="ECO:0000256" key="1">
    <source>
        <dbReference type="ARBA" id="ARBA00022664"/>
    </source>
</evidence>
<accession>B7FSN6</accession>
<organism evidence="4 5">
    <name type="scientific">Phaeodactylum tricornutum (strain CCAP 1055/1)</name>
    <dbReference type="NCBI Taxonomy" id="556484"/>
    <lineage>
        <taxon>Eukaryota</taxon>
        <taxon>Sar</taxon>
        <taxon>Stramenopiles</taxon>
        <taxon>Ochrophyta</taxon>
        <taxon>Bacillariophyta</taxon>
        <taxon>Bacillariophyceae</taxon>
        <taxon>Bacillariophycidae</taxon>
        <taxon>Naviculales</taxon>
        <taxon>Phaeodactylaceae</taxon>
        <taxon>Phaeodactylum</taxon>
    </lineage>
</organism>
<feature type="compositionally biased region" description="Low complexity" evidence="2">
    <location>
        <begin position="140"/>
        <end position="161"/>
    </location>
</feature>
<dbReference type="EMBL" id="CM000606">
    <property type="protein sequence ID" value="EEC50827.1"/>
    <property type="molecule type" value="Genomic_DNA"/>
</dbReference>
<evidence type="ECO:0000313" key="4">
    <source>
        <dbReference type="EMBL" id="EEC50827.1"/>
    </source>
</evidence>
<evidence type="ECO:0000259" key="3">
    <source>
        <dbReference type="PROSITE" id="PS51025"/>
    </source>
</evidence>
<dbReference type="STRING" id="556484.B7FSN6"/>
<dbReference type="GO" id="GO:0005681">
    <property type="term" value="C:spliceosomal complex"/>
    <property type="evidence" value="ECO:0007669"/>
    <property type="project" value="TreeGrafter"/>
</dbReference>
<name>B7FSN6_PHATC</name>
<dbReference type="AlphaFoldDB" id="B7FSN6"/>
<proteinExistence type="predicted"/>
<dbReference type="SMART" id="SM00311">
    <property type="entry name" value="PWI"/>
    <property type="match status" value="1"/>
</dbReference>
<dbReference type="Pfam" id="PF01480">
    <property type="entry name" value="PWI"/>
    <property type="match status" value="1"/>
</dbReference>
<dbReference type="InterPro" id="IPR052225">
    <property type="entry name" value="Ser/Arg_repetitive_matrix"/>
</dbReference>
<dbReference type="SUPFAM" id="SSF101233">
    <property type="entry name" value="PWI domain"/>
    <property type="match status" value="1"/>
</dbReference>
<dbReference type="InterPro" id="IPR036483">
    <property type="entry name" value="PWI_dom_sf"/>
</dbReference>
<dbReference type="PROSITE" id="PS51025">
    <property type="entry name" value="PWI"/>
    <property type="match status" value="1"/>
</dbReference>
<dbReference type="InterPro" id="IPR002483">
    <property type="entry name" value="PWI_dom"/>
</dbReference>
<dbReference type="eggNOG" id="KOG2146">
    <property type="taxonomic scope" value="Eukaryota"/>
</dbReference>
<dbReference type="PANTHER" id="PTHR23148:SF0">
    <property type="entry name" value="SERINE_ARGININE REPETITIVE MATRIX PROTEIN 1"/>
    <property type="match status" value="1"/>
</dbReference>
<dbReference type="Proteomes" id="UP000000759">
    <property type="component" value="Chromosome 2"/>
</dbReference>
<evidence type="ECO:0000313" key="5">
    <source>
        <dbReference type="Proteomes" id="UP000000759"/>
    </source>
</evidence>
<protein>
    <recommendedName>
        <fullName evidence="3">PWI domain-containing protein</fullName>
    </recommendedName>
</protein>